<evidence type="ECO:0000256" key="9">
    <source>
        <dbReference type="SAM" id="Phobius"/>
    </source>
</evidence>
<dbReference type="InterPro" id="IPR052159">
    <property type="entry name" value="Competence_DNA_uptake"/>
</dbReference>
<dbReference type="AlphaFoldDB" id="A0A2N5N8G7"/>
<dbReference type="Gene3D" id="3.60.15.10">
    <property type="entry name" value="Ribonuclease Z/Hydroxyacylglutathione hydrolase-like"/>
    <property type="match status" value="1"/>
</dbReference>
<keyword evidence="4 9" id="KW-1133">Transmembrane helix</keyword>
<dbReference type="EMBL" id="NFEZ01000003">
    <property type="protein sequence ID" value="PLT46646.1"/>
    <property type="molecule type" value="Genomic_DNA"/>
</dbReference>
<name>A0A2N5N8G7_9BACL</name>
<dbReference type="InterPro" id="IPR025405">
    <property type="entry name" value="DUF4131"/>
</dbReference>
<evidence type="ECO:0000256" key="3">
    <source>
        <dbReference type="ARBA" id="ARBA00022692"/>
    </source>
</evidence>
<keyword evidence="12" id="KW-1185">Reference proteome</keyword>
<comment type="catalytic activity">
    <reaction evidence="6">
        <text>3',5'-cyclic CMP + H2O = CMP + H(+)</text>
        <dbReference type="Rhea" id="RHEA:72675"/>
        <dbReference type="ChEBI" id="CHEBI:15377"/>
        <dbReference type="ChEBI" id="CHEBI:15378"/>
        <dbReference type="ChEBI" id="CHEBI:58003"/>
        <dbReference type="ChEBI" id="CHEBI:60377"/>
    </reaction>
    <physiologicalReaction direction="left-to-right" evidence="6">
        <dbReference type="Rhea" id="RHEA:72676"/>
    </physiologicalReaction>
</comment>
<comment type="caution">
    <text evidence="11">The sequence shown here is derived from an EMBL/GenBank/DDBJ whole genome shotgun (WGS) entry which is preliminary data.</text>
</comment>
<gene>
    <name evidence="11" type="ORF">B8V81_0870</name>
</gene>
<dbReference type="SMART" id="SM00849">
    <property type="entry name" value="Lactamase_B"/>
    <property type="match status" value="1"/>
</dbReference>
<comment type="function">
    <text evidence="7">Counteracts the endogenous Pycsar antiviral defense system. Phosphodiesterase that enables metal-dependent hydrolysis of host cyclic nucleotide Pycsar defense signals such as cCMP and cUMP.</text>
</comment>
<keyword evidence="5 9" id="KW-0472">Membrane</keyword>
<keyword evidence="2" id="KW-1003">Cell membrane</keyword>
<evidence type="ECO:0000259" key="10">
    <source>
        <dbReference type="SMART" id="SM00849"/>
    </source>
</evidence>
<dbReference type="PANTHER" id="PTHR30619">
    <property type="entry name" value="DNA INTERNALIZATION/COMPETENCE PROTEIN COMEC/REC2"/>
    <property type="match status" value="1"/>
</dbReference>
<dbReference type="Proteomes" id="UP000234789">
    <property type="component" value="Unassembled WGS sequence"/>
</dbReference>
<evidence type="ECO:0000256" key="2">
    <source>
        <dbReference type="ARBA" id="ARBA00022475"/>
    </source>
</evidence>
<dbReference type="PANTHER" id="PTHR30619:SF1">
    <property type="entry name" value="RECOMBINATION PROTEIN 2"/>
    <property type="match status" value="1"/>
</dbReference>
<sequence>MIEPSMRQQRGVAAEPLRQREGWPIEPHRRIKGWLDGRPLVWAAVCFVAGSSAAAYASPGGMLAAGLGLGLVLAALALAGQARPGLAAACLAAYALAAGERQWAEARSVTALAAEYAAAAAQLEPPELRAEAAGTIASPIRIDGDVAQLRVEAHRLRAGDAQQATPLRETLLVRVKLLHEHELAAARSWRRGDSVRLRGTLEVPAPPANRGGFDYRRYLRSQGIAWLLQVQGADAVEAAPGRPWSAAALLGRMDAARASLGGALARLYPADQAGYMQALVLGDQDETDPELYRRFARLGLTHIMAVSGMHVAVMLGLLGGLLRLLRLSRERILLLLMLAVPPYVLLTGASPSILRAGLMALLGLAAARAGKLKDGLHLLAASAVLLLLWEPRLIESVSFQLSYIVTAGLILGVPAAQRVWPRPRGRSRFVYDAVVVTIVAQAASFPVTIFYFNQLHLLSLPANLLLVPFISFLIMPAGAAAMLLDPLWPGLAQWIASASAVGNEWTFRLISGMGGWRPGATVWATPPLWWIGAYYGAAFGLLLSLARWKSHRQNEAAAAAEAGEDDTQPLGVLATAAPARAASAGGIGPRMHRLDAVLAYARSLSPRLRSLAAAAAAGAALLLLLLHAAHPDWSGRSATVSFLNVGQGDSILIRTASGKTMLIDGGGTISFQKEAWRERRDPYEIGRKLLVPLLMKRGVDRIDLLVATHLDQDHIGGLEAVVDSLPVRRLLWNGSLDAAGEPPPFLAKAMELRIPLYGAQSGQSWQLDGETRLDMLWPDEQDALQPQAEQNERSVVLLLTISGRTFLLTGDLGSVSEPSVLAEARAHGLAGPIDVLKAGHHGSKHSTSPAWLAAWRPSMAVLSAGLGNRYGHPAEEVLERLKRAGSQPLRTDHSGEIEFRIHRDGEMEIRLLRDEGEAIGQRS</sequence>
<organism evidence="11 12">
    <name type="scientific">Paenibacillus pasadenensis</name>
    <dbReference type="NCBI Taxonomy" id="217090"/>
    <lineage>
        <taxon>Bacteria</taxon>
        <taxon>Bacillati</taxon>
        <taxon>Bacillota</taxon>
        <taxon>Bacilli</taxon>
        <taxon>Bacillales</taxon>
        <taxon>Paenibacillaceae</taxon>
        <taxon>Paenibacillus</taxon>
    </lineage>
</organism>
<proteinExistence type="predicted"/>
<feature type="domain" description="Metallo-beta-lactamase" evidence="10">
    <location>
        <begin position="647"/>
        <end position="866"/>
    </location>
</feature>
<dbReference type="RefSeq" id="WP_052332871.1">
    <property type="nucleotide sequence ID" value="NZ_BIMM01000009.1"/>
</dbReference>
<evidence type="ECO:0000256" key="7">
    <source>
        <dbReference type="ARBA" id="ARBA00034301"/>
    </source>
</evidence>
<feature type="transmembrane region" description="Helical" evidence="9">
    <location>
        <begin position="303"/>
        <end position="326"/>
    </location>
</feature>
<dbReference type="Pfam" id="PF00753">
    <property type="entry name" value="Lactamase_B"/>
    <property type="match status" value="1"/>
</dbReference>
<dbReference type="InterPro" id="IPR036866">
    <property type="entry name" value="RibonucZ/Hydroxyglut_hydro"/>
</dbReference>
<evidence type="ECO:0000256" key="1">
    <source>
        <dbReference type="ARBA" id="ARBA00004651"/>
    </source>
</evidence>
<dbReference type="InterPro" id="IPR001279">
    <property type="entry name" value="Metallo-B-lactamas"/>
</dbReference>
<accession>A0A2N5N8G7</accession>
<feature type="transmembrane region" description="Helical" evidence="9">
    <location>
        <begin position="39"/>
        <end position="56"/>
    </location>
</feature>
<dbReference type="NCBIfam" id="TIGR00360">
    <property type="entry name" value="ComEC_N-term"/>
    <property type="match status" value="1"/>
</dbReference>
<dbReference type="CDD" id="cd07731">
    <property type="entry name" value="ComA-like_MBL-fold"/>
    <property type="match status" value="1"/>
</dbReference>
<feature type="transmembrane region" description="Helical" evidence="9">
    <location>
        <begin position="611"/>
        <end position="629"/>
    </location>
</feature>
<evidence type="ECO:0000256" key="8">
    <source>
        <dbReference type="ARBA" id="ARBA00048505"/>
    </source>
</evidence>
<evidence type="ECO:0000256" key="6">
    <source>
        <dbReference type="ARBA" id="ARBA00034221"/>
    </source>
</evidence>
<evidence type="ECO:0000313" key="12">
    <source>
        <dbReference type="Proteomes" id="UP000234789"/>
    </source>
</evidence>
<dbReference type="SUPFAM" id="SSF56281">
    <property type="entry name" value="Metallo-hydrolase/oxidoreductase"/>
    <property type="match status" value="1"/>
</dbReference>
<dbReference type="GO" id="GO:0005886">
    <property type="term" value="C:plasma membrane"/>
    <property type="evidence" value="ECO:0007669"/>
    <property type="project" value="UniProtKB-SubCell"/>
</dbReference>
<dbReference type="OrthoDB" id="9761531at2"/>
<protein>
    <submittedName>
        <fullName evidence="11">Late competence protein ComEC, DNA transport</fullName>
    </submittedName>
</protein>
<dbReference type="InterPro" id="IPR035681">
    <property type="entry name" value="ComA-like_MBL"/>
</dbReference>
<comment type="subcellular location">
    <subcellularLocation>
        <location evidence="1">Cell membrane</location>
        <topology evidence="1">Multi-pass membrane protein</topology>
    </subcellularLocation>
</comment>
<feature type="transmembrane region" description="Helical" evidence="9">
    <location>
        <begin position="527"/>
        <end position="546"/>
    </location>
</feature>
<evidence type="ECO:0000313" key="11">
    <source>
        <dbReference type="EMBL" id="PLT46646.1"/>
    </source>
</evidence>
<feature type="transmembrane region" description="Helical" evidence="9">
    <location>
        <begin position="464"/>
        <end position="484"/>
    </location>
</feature>
<evidence type="ECO:0000256" key="5">
    <source>
        <dbReference type="ARBA" id="ARBA00023136"/>
    </source>
</evidence>
<feature type="transmembrane region" description="Helical" evidence="9">
    <location>
        <begin position="429"/>
        <end position="452"/>
    </location>
</feature>
<reference evidence="11 12" key="1">
    <citation type="submission" date="2017-05" db="EMBL/GenBank/DDBJ databases">
        <title>Functional genome analysis of Paenibacillus pasadenensis strain R16: insights on endophytic life style and antifungal activity.</title>
        <authorList>
            <person name="Passera A."/>
            <person name="Marcolungo L."/>
            <person name="Casati P."/>
            <person name="Brasca M."/>
            <person name="Quaglino F."/>
            <person name="Delledonne M."/>
        </authorList>
    </citation>
    <scope>NUCLEOTIDE SEQUENCE [LARGE SCALE GENOMIC DNA]</scope>
    <source>
        <strain evidence="11 12">R16</strain>
    </source>
</reference>
<evidence type="ECO:0000256" key="4">
    <source>
        <dbReference type="ARBA" id="ARBA00022989"/>
    </source>
</evidence>
<keyword evidence="3 9" id="KW-0812">Transmembrane</keyword>
<feature type="transmembrane region" description="Helical" evidence="9">
    <location>
        <begin position="332"/>
        <end position="354"/>
    </location>
</feature>
<dbReference type="InterPro" id="IPR004477">
    <property type="entry name" value="ComEC_N"/>
</dbReference>
<dbReference type="Pfam" id="PF03772">
    <property type="entry name" value="Competence"/>
    <property type="match status" value="1"/>
</dbReference>
<dbReference type="Pfam" id="PF13567">
    <property type="entry name" value="DUF4131"/>
    <property type="match status" value="1"/>
</dbReference>
<comment type="catalytic activity">
    <reaction evidence="8">
        <text>3',5'-cyclic UMP + H2O = UMP + H(+)</text>
        <dbReference type="Rhea" id="RHEA:70575"/>
        <dbReference type="ChEBI" id="CHEBI:15377"/>
        <dbReference type="ChEBI" id="CHEBI:15378"/>
        <dbReference type="ChEBI" id="CHEBI:57865"/>
        <dbReference type="ChEBI" id="CHEBI:184387"/>
    </reaction>
    <physiologicalReaction direction="left-to-right" evidence="8">
        <dbReference type="Rhea" id="RHEA:70576"/>
    </physiologicalReaction>
</comment>